<proteinExistence type="predicted"/>
<evidence type="ECO:0000313" key="1">
    <source>
        <dbReference type="Proteomes" id="UP000887576"/>
    </source>
</evidence>
<dbReference type="Proteomes" id="UP000887576">
    <property type="component" value="Unplaced"/>
</dbReference>
<reference evidence="2" key="1">
    <citation type="submission" date="2022-11" db="UniProtKB">
        <authorList>
            <consortium name="WormBaseParasite"/>
        </authorList>
    </citation>
    <scope>IDENTIFICATION</scope>
</reference>
<evidence type="ECO:0000313" key="2">
    <source>
        <dbReference type="WBParaSite" id="JU765_v2.g16134.t1"/>
    </source>
</evidence>
<protein>
    <submittedName>
        <fullName evidence="2">Ig-like domain-containing protein</fullName>
    </submittedName>
</protein>
<sequence>MHDAGKYVCNIYNEEYGRVWGNLFVYMRPMFYTNGTTHVKDAEELEDDQYAAIASSVKFSEGDTAILHCPVYGYPTPEVEWYKDGEALDYETGHFEQRKEMLYIHDVGRDDEGLYRCKATNKFPASNNEEEDEFTSVLDQQLRISNSLGWILPLIIIIVIFIILFAIIYFCALCSRRKSDQYDVEKQEKNLRRGEQQKLREQDEEEE</sequence>
<organism evidence="1 2">
    <name type="scientific">Panagrolaimus sp. JU765</name>
    <dbReference type="NCBI Taxonomy" id="591449"/>
    <lineage>
        <taxon>Eukaryota</taxon>
        <taxon>Metazoa</taxon>
        <taxon>Ecdysozoa</taxon>
        <taxon>Nematoda</taxon>
        <taxon>Chromadorea</taxon>
        <taxon>Rhabditida</taxon>
        <taxon>Tylenchina</taxon>
        <taxon>Panagrolaimomorpha</taxon>
        <taxon>Panagrolaimoidea</taxon>
        <taxon>Panagrolaimidae</taxon>
        <taxon>Panagrolaimus</taxon>
    </lineage>
</organism>
<dbReference type="WBParaSite" id="JU765_v2.g16134.t1">
    <property type="protein sequence ID" value="JU765_v2.g16134.t1"/>
    <property type="gene ID" value="JU765_v2.g16134"/>
</dbReference>
<accession>A0AC34QGF1</accession>
<name>A0AC34QGF1_9BILA</name>